<dbReference type="Proteomes" id="UP000321518">
    <property type="component" value="Unassembled WGS sequence"/>
</dbReference>
<dbReference type="Gene3D" id="3.40.50.10190">
    <property type="entry name" value="BRCT domain"/>
    <property type="match status" value="1"/>
</dbReference>
<feature type="region of interest" description="Disordered" evidence="1">
    <location>
        <begin position="274"/>
        <end position="330"/>
    </location>
</feature>
<dbReference type="EMBL" id="BJWK01000011">
    <property type="protein sequence ID" value="GEM10456.1"/>
    <property type="molecule type" value="Genomic_DNA"/>
</dbReference>
<dbReference type="SUPFAM" id="SSF52113">
    <property type="entry name" value="BRCT domain"/>
    <property type="match status" value="1"/>
</dbReference>
<feature type="domain" description="BRCT" evidence="2">
    <location>
        <begin position="159"/>
        <end position="254"/>
    </location>
</feature>
<dbReference type="Pfam" id="PF12738">
    <property type="entry name" value="PTCB-BRCT"/>
    <property type="match status" value="1"/>
</dbReference>
<dbReference type="PANTHER" id="PTHR47576:SF2">
    <property type="entry name" value="BRCT DOMAIN DNA REPAIR PROTEIN-RELATED"/>
    <property type="match status" value="1"/>
</dbReference>
<evidence type="ECO:0000256" key="1">
    <source>
        <dbReference type="SAM" id="MobiDB-lite"/>
    </source>
</evidence>
<dbReference type="PROSITE" id="PS50172">
    <property type="entry name" value="BRCT"/>
    <property type="match status" value="1"/>
</dbReference>
<dbReference type="PANTHER" id="PTHR47576">
    <property type="entry name" value="BRCT DOMAIN DNA REPAIR PROTEIN-RELATED"/>
    <property type="match status" value="1"/>
</dbReference>
<dbReference type="SMART" id="SM00292">
    <property type="entry name" value="BRCT"/>
    <property type="match status" value="1"/>
</dbReference>
<feature type="region of interest" description="Disordered" evidence="1">
    <location>
        <begin position="347"/>
        <end position="464"/>
    </location>
</feature>
<feature type="compositionally biased region" description="Basic and acidic residues" evidence="1">
    <location>
        <begin position="419"/>
        <end position="437"/>
    </location>
</feature>
<feature type="compositionally biased region" description="Low complexity" evidence="1">
    <location>
        <begin position="10"/>
        <end position="37"/>
    </location>
</feature>
<accession>A0A511KKQ7</accession>
<proteinExistence type="predicted"/>
<protein>
    <submittedName>
        <fullName evidence="3">BRCT domain containing protein</fullName>
    </submittedName>
</protein>
<reference evidence="3 4" key="1">
    <citation type="submission" date="2019-07" db="EMBL/GenBank/DDBJ databases">
        <title>Rhodotorula toruloides NBRC10032 genome sequencing.</title>
        <authorList>
            <person name="Shida Y."/>
            <person name="Takaku H."/>
            <person name="Ogasawara W."/>
            <person name="Mori K."/>
        </authorList>
    </citation>
    <scope>NUCLEOTIDE SEQUENCE [LARGE SCALE GENOMIC DNA]</scope>
    <source>
        <strain evidence="3 4">NBRC10032</strain>
    </source>
</reference>
<dbReference type="InterPro" id="IPR036420">
    <property type="entry name" value="BRCT_dom_sf"/>
</dbReference>
<sequence length="464" mass="49808">MDAYLTATKPSTAPATRAKSARPSASSARLSSSSSNGPPLPSTSHAWLSGTAMDALRSVCSTAVNPAEGKKRLYNSLTDAPKPSSSSTTLNLVQGGLREANKAIINTLGKEDNPITNSTAYSRSLHVSSCATGHQSGGGPGRKWSLHRNAKLRLQAASAESQTLKGVVAYISGYTGKDITNTQLKELVERQGGHFVTVASARCTHIFITQNLSGKKAQHYLEARRKNGTKLVTPEWAIECAKRGKRVGEAKFMAPVYNEQQESTYTIFARDSGASYSANPSPPPQPASASPGAPSNLLPSLPIAATSNSPSSASSRPTLPLPRSRPFISTSPKTATSLLLAQLEYSKSLRSPRSPSLSPGKKRKRGHVAGWKSWVMSPETEKRVRRSPRVKGSASGKAKREGKREEREEEALVIGSSDVEGKEAGPSSRELRRRVELTYEEEEGKEGNDDELDEWGMPPSAQMR</sequence>
<organism evidence="3 4">
    <name type="scientific">Rhodotorula toruloides</name>
    <name type="common">Yeast</name>
    <name type="synonym">Rhodosporidium toruloides</name>
    <dbReference type="NCBI Taxonomy" id="5286"/>
    <lineage>
        <taxon>Eukaryota</taxon>
        <taxon>Fungi</taxon>
        <taxon>Dikarya</taxon>
        <taxon>Basidiomycota</taxon>
        <taxon>Pucciniomycotina</taxon>
        <taxon>Microbotryomycetes</taxon>
        <taxon>Sporidiobolales</taxon>
        <taxon>Sporidiobolaceae</taxon>
        <taxon>Rhodotorula</taxon>
    </lineage>
</organism>
<name>A0A511KKQ7_RHOTO</name>
<comment type="caution">
    <text evidence="3">The sequence shown here is derived from an EMBL/GenBank/DDBJ whole genome shotgun (WGS) entry which is preliminary data.</text>
</comment>
<dbReference type="OrthoDB" id="427711at2759"/>
<evidence type="ECO:0000313" key="4">
    <source>
        <dbReference type="Proteomes" id="UP000321518"/>
    </source>
</evidence>
<gene>
    <name evidence="3" type="ORF">Rt10032_c11g4473</name>
</gene>
<feature type="compositionally biased region" description="Low complexity" evidence="1">
    <location>
        <begin position="347"/>
        <end position="359"/>
    </location>
</feature>
<feature type="compositionally biased region" description="Acidic residues" evidence="1">
    <location>
        <begin position="438"/>
        <end position="454"/>
    </location>
</feature>
<feature type="compositionally biased region" description="Low complexity" evidence="1">
    <location>
        <begin position="287"/>
        <end position="326"/>
    </location>
</feature>
<dbReference type="InterPro" id="IPR001357">
    <property type="entry name" value="BRCT_dom"/>
</dbReference>
<evidence type="ECO:0000313" key="3">
    <source>
        <dbReference type="EMBL" id="GEM10456.1"/>
    </source>
</evidence>
<dbReference type="AlphaFoldDB" id="A0A511KKQ7"/>
<evidence type="ECO:0000259" key="2">
    <source>
        <dbReference type="PROSITE" id="PS50172"/>
    </source>
</evidence>
<feature type="region of interest" description="Disordered" evidence="1">
    <location>
        <begin position="1"/>
        <end position="46"/>
    </location>
</feature>